<dbReference type="InterPro" id="IPR021455">
    <property type="entry name" value="DUF3106"/>
</dbReference>
<sequence length="260" mass="27419">MHCLSEQNGGIGVTLHLIRDLLCLSVVLFSLSPAFAGGSAAPAPQTNAKPANGLASSSYAKPLWVELSPAQKLALAPLSPEWDRMSELGKKKWLEIANRYATMKPDEQARLQERMRGWVKLTPEQRMAARENFAKSNQLKPEHKSAQWQQYQQLSEEEKKRLASENEKKKSVTNLPADAVKNPKILAPIKIGPKPATAATGTTATAAAVKTTPPVAAPLAVQPASASLPAISPAVPAPASAATVTDAAPASAAASQGPAK</sequence>
<organism evidence="2 3">
    <name type="scientific">Undibacterium hunanense</name>
    <dbReference type="NCBI Taxonomy" id="2762292"/>
    <lineage>
        <taxon>Bacteria</taxon>
        <taxon>Pseudomonadati</taxon>
        <taxon>Pseudomonadota</taxon>
        <taxon>Betaproteobacteria</taxon>
        <taxon>Burkholderiales</taxon>
        <taxon>Oxalobacteraceae</taxon>
        <taxon>Undibacterium</taxon>
    </lineage>
</organism>
<accession>A0ABR6ZVU3</accession>
<gene>
    <name evidence="2" type="ORF">H8L32_20025</name>
</gene>
<name>A0ABR6ZVU3_9BURK</name>
<proteinExistence type="predicted"/>
<feature type="region of interest" description="Disordered" evidence="1">
    <location>
        <begin position="230"/>
        <end position="260"/>
    </location>
</feature>
<comment type="caution">
    <text evidence="2">The sequence shown here is derived from an EMBL/GenBank/DDBJ whole genome shotgun (WGS) entry which is preliminary data.</text>
</comment>
<dbReference type="EMBL" id="JACOGF010000011">
    <property type="protein sequence ID" value="MBC3919769.1"/>
    <property type="molecule type" value="Genomic_DNA"/>
</dbReference>
<dbReference type="Pfam" id="PF11304">
    <property type="entry name" value="DUF3106"/>
    <property type="match status" value="1"/>
</dbReference>
<evidence type="ECO:0000256" key="1">
    <source>
        <dbReference type="SAM" id="MobiDB-lite"/>
    </source>
</evidence>
<keyword evidence="3" id="KW-1185">Reference proteome</keyword>
<evidence type="ECO:0000313" key="2">
    <source>
        <dbReference type="EMBL" id="MBC3919769.1"/>
    </source>
</evidence>
<protein>
    <submittedName>
        <fullName evidence="2">DUF3106 domain-containing protein</fullName>
    </submittedName>
</protein>
<feature type="compositionally biased region" description="Basic and acidic residues" evidence="1">
    <location>
        <begin position="156"/>
        <end position="170"/>
    </location>
</feature>
<feature type="region of interest" description="Disordered" evidence="1">
    <location>
        <begin position="135"/>
        <end position="175"/>
    </location>
</feature>
<evidence type="ECO:0000313" key="3">
    <source>
        <dbReference type="Proteomes" id="UP000650424"/>
    </source>
</evidence>
<reference evidence="2 3" key="1">
    <citation type="submission" date="2020-08" db="EMBL/GenBank/DDBJ databases">
        <title>Novel species isolated from subtropical streams in China.</title>
        <authorList>
            <person name="Lu H."/>
        </authorList>
    </citation>
    <scope>NUCLEOTIDE SEQUENCE [LARGE SCALE GENOMIC DNA]</scope>
    <source>
        <strain evidence="2 3">CY18W</strain>
    </source>
</reference>
<dbReference type="Proteomes" id="UP000650424">
    <property type="component" value="Unassembled WGS sequence"/>
</dbReference>